<dbReference type="PANTHER" id="PTHR30472">
    <property type="entry name" value="FERRIC ENTEROBACTIN TRANSPORT SYSTEM PERMEASE PROTEIN"/>
    <property type="match status" value="1"/>
</dbReference>
<feature type="transmembrane region" description="Helical" evidence="8">
    <location>
        <begin position="113"/>
        <end position="133"/>
    </location>
</feature>
<organism evidence="9 10">
    <name type="scientific">Corynebacterium durum F0235</name>
    <dbReference type="NCBI Taxonomy" id="1035195"/>
    <lineage>
        <taxon>Bacteria</taxon>
        <taxon>Bacillati</taxon>
        <taxon>Actinomycetota</taxon>
        <taxon>Actinomycetes</taxon>
        <taxon>Mycobacteriales</taxon>
        <taxon>Corynebacteriaceae</taxon>
        <taxon>Corynebacterium</taxon>
    </lineage>
</organism>
<gene>
    <name evidence="9" type="ORF">HMPREF9997_01197</name>
</gene>
<dbReference type="GO" id="GO:0005886">
    <property type="term" value="C:plasma membrane"/>
    <property type="evidence" value="ECO:0007669"/>
    <property type="project" value="UniProtKB-SubCell"/>
</dbReference>
<name>L1MIE4_9CORY</name>
<dbReference type="HOGENOM" id="CLU_013016_1_1_11"/>
<evidence type="ECO:0000256" key="6">
    <source>
        <dbReference type="ARBA" id="ARBA00022989"/>
    </source>
</evidence>
<dbReference type="EMBL" id="AMEM01000017">
    <property type="protein sequence ID" value="EKX90701.1"/>
    <property type="molecule type" value="Genomic_DNA"/>
</dbReference>
<dbReference type="AlphaFoldDB" id="L1MIE4"/>
<evidence type="ECO:0000313" key="10">
    <source>
        <dbReference type="Proteomes" id="UP000010445"/>
    </source>
</evidence>
<comment type="caution">
    <text evidence="9">The sequence shown here is derived from an EMBL/GenBank/DDBJ whole genome shotgun (WGS) entry which is preliminary data.</text>
</comment>
<evidence type="ECO:0000256" key="8">
    <source>
        <dbReference type="SAM" id="Phobius"/>
    </source>
</evidence>
<sequence>MTAAHTKTTRWPRVITIGRLSIFFNARLILLSVLVSTLAAGTFALNIAHGDYPLDITDVVRIIAGNGTRIEHKVVFELRMGRAVTALAVGAALGCAGALTQSVARNPLVSPDVLGLTEGASLAVVMTIGFAGLDATRISKGADTLLSTVGIPLVAIVGALITAAFIWFIAGSSRAHTMQLVLIGVGAAMFLNAAIVWIMAETDLERSTQAKVWLTGSLNGRDWGNAWPVVGCVLVVCASAGWLAFRLSALALGEQTAHVLGVNVRLATMIQLLCAVVLSAVAVSAAGPIAFIAFVTPHIARFAAQTATPPLILSALLGGLLVSAADYLARVVLPWELPVGVVTAVCGAPVLLYFIIRTYRKTL</sequence>
<dbReference type="GO" id="GO:0033214">
    <property type="term" value="P:siderophore-iron import into cell"/>
    <property type="evidence" value="ECO:0007669"/>
    <property type="project" value="TreeGrafter"/>
</dbReference>
<keyword evidence="3" id="KW-0813">Transport</keyword>
<dbReference type="OrthoDB" id="4455417at2"/>
<dbReference type="Proteomes" id="UP000010445">
    <property type="component" value="Unassembled WGS sequence"/>
</dbReference>
<evidence type="ECO:0000256" key="5">
    <source>
        <dbReference type="ARBA" id="ARBA00022692"/>
    </source>
</evidence>
<evidence type="ECO:0000256" key="1">
    <source>
        <dbReference type="ARBA" id="ARBA00004651"/>
    </source>
</evidence>
<reference evidence="9 10" key="1">
    <citation type="submission" date="2012-05" db="EMBL/GenBank/DDBJ databases">
        <authorList>
            <person name="Weinstock G."/>
            <person name="Sodergren E."/>
            <person name="Lobos E.A."/>
            <person name="Fulton L."/>
            <person name="Fulton R."/>
            <person name="Courtney L."/>
            <person name="Fronick C."/>
            <person name="O'Laughlin M."/>
            <person name="Godfrey J."/>
            <person name="Wilson R.M."/>
            <person name="Miner T."/>
            <person name="Farmer C."/>
            <person name="Delehaunty K."/>
            <person name="Cordes M."/>
            <person name="Minx P."/>
            <person name="Tomlinson C."/>
            <person name="Chen J."/>
            <person name="Wollam A."/>
            <person name="Pepin K.H."/>
            <person name="Bhonagiri V."/>
            <person name="Zhang X."/>
            <person name="Suruliraj S."/>
            <person name="Warren W."/>
            <person name="Mitreva M."/>
            <person name="Mardis E.R."/>
            <person name="Wilson R.K."/>
        </authorList>
    </citation>
    <scope>NUCLEOTIDE SEQUENCE [LARGE SCALE GENOMIC DNA]</scope>
    <source>
        <strain evidence="9 10">F0235</strain>
    </source>
</reference>
<dbReference type="RefSeq" id="WP_006063434.1">
    <property type="nucleotide sequence ID" value="NZ_KB290831.1"/>
</dbReference>
<dbReference type="PANTHER" id="PTHR30472:SF24">
    <property type="entry name" value="FERRIC ENTEROBACTIN TRANSPORT SYSTEM PERMEASE PROTEIN FEPG"/>
    <property type="match status" value="1"/>
</dbReference>
<evidence type="ECO:0000256" key="4">
    <source>
        <dbReference type="ARBA" id="ARBA00022475"/>
    </source>
</evidence>
<feature type="transmembrane region" description="Helical" evidence="8">
    <location>
        <begin position="226"/>
        <end position="245"/>
    </location>
</feature>
<dbReference type="Pfam" id="PF01032">
    <property type="entry name" value="FecCD"/>
    <property type="match status" value="1"/>
</dbReference>
<keyword evidence="10" id="KW-1185">Reference proteome</keyword>
<comment type="similarity">
    <text evidence="2">Belongs to the binding-protein-dependent transport system permease family. FecCD subfamily.</text>
</comment>
<keyword evidence="7 8" id="KW-0472">Membrane</keyword>
<keyword evidence="4" id="KW-1003">Cell membrane</keyword>
<dbReference type="InterPro" id="IPR000522">
    <property type="entry name" value="ABC_transptr_permease_BtuC"/>
</dbReference>
<dbReference type="SUPFAM" id="SSF81345">
    <property type="entry name" value="ABC transporter involved in vitamin B12 uptake, BtuC"/>
    <property type="match status" value="1"/>
</dbReference>
<feature type="transmembrane region" description="Helical" evidence="8">
    <location>
        <begin position="145"/>
        <end position="168"/>
    </location>
</feature>
<dbReference type="InterPro" id="IPR037294">
    <property type="entry name" value="ABC_BtuC-like"/>
</dbReference>
<comment type="subcellular location">
    <subcellularLocation>
        <location evidence="1">Cell membrane</location>
        <topology evidence="1">Multi-pass membrane protein</topology>
    </subcellularLocation>
</comment>
<dbReference type="PATRIC" id="fig|1035195.3.peg.1078"/>
<evidence type="ECO:0000256" key="2">
    <source>
        <dbReference type="ARBA" id="ARBA00007935"/>
    </source>
</evidence>
<feature type="transmembrane region" description="Helical" evidence="8">
    <location>
        <begin position="28"/>
        <end position="48"/>
    </location>
</feature>
<keyword evidence="6 8" id="KW-1133">Transmembrane helix</keyword>
<dbReference type="GO" id="GO:0022857">
    <property type="term" value="F:transmembrane transporter activity"/>
    <property type="evidence" value="ECO:0007669"/>
    <property type="project" value="InterPro"/>
</dbReference>
<feature type="transmembrane region" description="Helical" evidence="8">
    <location>
        <begin position="335"/>
        <end position="356"/>
    </location>
</feature>
<keyword evidence="5 8" id="KW-0812">Transmembrane</keyword>
<evidence type="ECO:0000313" key="9">
    <source>
        <dbReference type="EMBL" id="EKX90701.1"/>
    </source>
</evidence>
<accession>L1MIE4</accession>
<dbReference type="CDD" id="cd06550">
    <property type="entry name" value="TM_ABC_iron-siderophores_like"/>
    <property type="match status" value="1"/>
</dbReference>
<feature type="transmembrane region" description="Helical" evidence="8">
    <location>
        <begin position="311"/>
        <end position="329"/>
    </location>
</feature>
<evidence type="ECO:0000256" key="3">
    <source>
        <dbReference type="ARBA" id="ARBA00022448"/>
    </source>
</evidence>
<dbReference type="eggNOG" id="COG4779">
    <property type="taxonomic scope" value="Bacteria"/>
</dbReference>
<proteinExistence type="inferred from homology"/>
<protein>
    <submittedName>
        <fullName evidence="9">Putative ferric enterobactin transport system permease protein FepG</fullName>
    </submittedName>
</protein>
<evidence type="ECO:0000256" key="7">
    <source>
        <dbReference type="ARBA" id="ARBA00023136"/>
    </source>
</evidence>
<feature type="transmembrane region" description="Helical" evidence="8">
    <location>
        <begin position="180"/>
        <end position="200"/>
    </location>
</feature>
<dbReference type="STRING" id="1035195.HMPREF9997_01197"/>
<dbReference type="Gene3D" id="1.10.3470.10">
    <property type="entry name" value="ABC transporter involved in vitamin B12 uptake, BtuC"/>
    <property type="match status" value="1"/>
</dbReference>